<evidence type="ECO:0000313" key="6">
    <source>
        <dbReference type="EMBL" id="MFD2637380.1"/>
    </source>
</evidence>
<dbReference type="RefSeq" id="WP_377326782.1">
    <property type="nucleotide sequence ID" value="NZ_JBHUMZ010000004.1"/>
</dbReference>
<dbReference type="Pfam" id="PF03480">
    <property type="entry name" value="DctP"/>
    <property type="match status" value="1"/>
</dbReference>
<dbReference type="InterPro" id="IPR038404">
    <property type="entry name" value="TRAP_DctP_sf"/>
</dbReference>
<sequence length="380" mass="42580">MIIFNKKFLVLLIAILSLGLFLAACGGGDSEESTGGEEANGGEESSEESEGESSEGSGEGEFEEQEWRFVTEELQGEVQYEYAAEFAKRIEEKTNGAIKVEALEYGALGSEVDQAQLLQQGGVEMAVMSPGFTGGQVPDGQIFSLHYFFPADPAKTQEVLTNSEALNKDLRAKYEEHNITPLAFWTEGSMAWTSNVGIEKPSDWEGLNMRVQESPLMRESYDAYGATVQSLSWGELYTALDRETVDAQENPLFFIESASFHEVQDTITISNHNNYVAMTTVNTGWYNGLSDKEKTLIDETVTEMQDWVFEEQKRQNEAGLEAIKSDEEYDTKVIELTEDQIAEFKKVAEPVHEYYRNEVKGIDPELYDKLKKEIEEISGE</sequence>
<dbReference type="Proteomes" id="UP001597452">
    <property type="component" value="Unassembled WGS sequence"/>
</dbReference>
<name>A0ABW5Q6L9_9BACI</name>
<feature type="region of interest" description="Disordered" evidence="4">
    <location>
        <begin position="29"/>
        <end position="64"/>
    </location>
</feature>
<dbReference type="EMBL" id="JBHUMZ010000004">
    <property type="protein sequence ID" value="MFD2637380.1"/>
    <property type="molecule type" value="Genomic_DNA"/>
</dbReference>
<evidence type="ECO:0000256" key="2">
    <source>
        <dbReference type="ARBA" id="ARBA00022448"/>
    </source>
</evidence>
<accession>A0ABW5Q6L9</accession>
<keyword evidence="7" id="KW-1185">Reference proteome</keyword>
<dbReference type="NCBIfam" id="NF037995">
    <property type="entry name" value="TRAP_S1"/>
    <property type="match status" value="1"/>
</dbReference>
<dbReference type="PANTHER" id="PTHR33376">
    <property type="match status" value="1"/>
</dbReference>
<evidence type="ECO:0000256" key="5">
    <source>
        <dbReference type="SAM" id="SignalP"/>
    </source>
</evidence>
<keyword evidence="3 5" id="KW-0732">Signal</keyword>
<evidence type="ECO:0000256" key="3">
    <source>
        <dbReference type="ARBA" id="ARBA00022729"/>
    </source>
</evidence>
<comment type="similarity">
    <text evidence="1">Belongs to the bacterial solute-binding protein 7 family.</text>
</comment>
<reference evidence="7" key="1">
    <citation type="journal article" date="2019" name="Int. J. Syst. Evol. Microbiol.">
        <title>The Global Catalogue of Microorganisms (GCM) 10K type strain sequencing project: providing services to taxonomists for standard genome sequencing and annotation.</title>
        <authorList>
            <consortium name="The Broad Institute Genomics Platform"/>
            <consortium name="The Broad Institute Genome Sequencing Center for Infectious Disease"/>
            <person name="Wu L."/>
            <person name="Ma J."/>
        </authorList>
    </citation>
    <scope>NUCLEOTIDE SEQUENCE [LARGE SCALE GENOMIC DNA]</scope>
    <source>
        <strain evidence="7">TISTR 1571</strain>
    </source>
</reference>
<dbReference type="PROSITE" id="PS51257">
    <property type="entry name" value="PROKAR_LIPOPROTEIN"/>
    <property type="match status" value="1"/>
</dbReference>
<feature type="signal peptide" evidence="5">
    <location>
        <begin position="1"/>
        <end position="23"/>
    </location>
</feature>
<gene>
    <name evidence="6" type="primary">dctP</name>
    <name evidence="6" type="ORF">ACFSW4_00580</name>
</gene>
<dbReference type="InterPro" id="IPR018389">
    <property type="entry name" value="DctP_fam"/>
</dbReference>
<feature type="chain" id="PRO_5047542034" evidence="5">
    <location>
        <begin position="24"/>
        <end position="380"/>
    </location>
</feature>
<dbReference type="Gene3D" id="3.40.190.170">
    <property type="entry name" value="Bacterial extracellular solute-binding protein, family 7"/>
    <property type="match status" value="1"/>
</dbReference>
<proteinExistence type="inferred from homology"/>
<evidence type="ECO:0000256" key="1">
    <source>
        <dbReference type="ARBA" id="ARBA00009023"/>
    </source>
</evidence>
<comment type="caution">
    <text evidence="6">The sequence shown here is derived from an EMBL/GenBank/DDBJ whole genome shotgun (WGS) entry which is preliminary data.</text>
</comment>
<protein>
    <submittedName>
        <fullName evidence="6">TRAP transporter substrate-binding protein DctP</fullName>
    </submittedName>
</protein>
<evidence type="ECO:0000313" key="7">
    <source>
        <dbReference type="Proteomes" id="UP001597452"/>
    </source>
</evidence>
<dbReference type="PANTHER" id="PTHR33376:SF7">
    <property type="entry name" value="C4-DICARBOXYLATE-BINDING PROTEIN DCTB"/>
    <property type="match status" value="1"/>
</dbReference>
<evidence type="ECO:0000256" key="4">
    <source>
        <dbReference type="SAM" id="MobiDB-lite"/>
    </source>
</evidence>
<organism evidence="6 7">
    <name type="scientific">Piscibacillus salipiscarius</name>
    <dbReference type="NCBI Taxonomy" id="299480"/>
    <lineage>
        <taxon>Bacteria</taxon>
        <taxon>Bacillati</taxon>
        <taxon>Bacillota</taxon>
        <taxon>Bacilli</taxon>
        <taxon>Bacillales</taxon>
        <taxon>Bacillaceae</taxon>
        <taxon>Piscibacillus</taxon>
    </lineage>
</organism>
<keyword evidence="2" id="KW-0813">Transport</keyword>